<feature type="compositionally biased region" description="Polar residues" evidence="8">
    <location>
        <begin position="478"/>
        <end position="493"/>
    </location>
</feature>
<dbReference type="PANTHER" id="PTHR24058">
    <property type="entry name" value="DUAL SPECIFICITY PROTEIN KINASE"/>
    <property type="match status" value="1"/>
</dbReference>
<proteinExistence type="inferred from homology"/>
<feature type="domain" description="Protein kinase" evidence="9">
    <location>
        <begin position="1182"/>
        <end position="1245"/>
    </location>
</feature>
<feature type="binding site" evidence="7">
    <location>
        <position position="1211"/>
    </location>
    <ligand>
        <name>ATP</name>
        <dbReference type="ChEBI" id="CHEBI:30616"/>
    </ligand>
</feature>
<feature type="compositionally biased region" description="Polar residues" evidence="8">
    <location>
        <begin position="666"/>
        <end position="682"/>
    </location>
</feature>
<feature type="compositionally biased region" description="Polar residues" evidence="8">
    <location>
        <begin position="852"/>
        <end position="866"/>
    </location>
</feature>
<feature type="region of interest" description="Disordered" evidence="8">
    <location>
        <begin position="381"/>
        <end position="587"/>
    </location>
</feature>
<dbReference type="GO" id="GO:0005524">
    <property type="term" value="F:ATP binding"/>
    <property type="evidence" value="ECO:0007669"/>
    <property type="project" value="UniProtKB-UniRule"/>
</dbReference>
<comment type="caution">
    <text evidence="10">The sequence shown here is derived from an EMBL/GenBank/DDBJ whole genome shotgun (WGS) entry which is preliminary data.</text>
</comment>
<dbReference type="GO" id="GO:0005856">
    <property type="term" value="C:cytoskeleton"/>
    <property type="evidence" value="ECO:0007669"/>
    <property type="project" value="TreeGrafter"/>
</dbReference>
<feature type="compositionally biased region" description="Polar residues" evidence="8">
    <location>
        <begin position="980"/>
        <end position="991"/>
    </location>
</feature>
<dbReference type="InterPro" id="IPR000719">
    <property type="entry name" value="Prot_kinase_dom"/>
</dbReference>
<feature type="compositionally biased region" description="Polar residues" evidence="8">
    <location>
        <begin position="555"/>
        <end position="566"/>
    </location>
</feature>
<evidence type="ECO:0000313" key="11">
    <source>
        <dbReference type="Proteomes" id="UP001388673"/>
    </source>
</evidence>
<feature type="region of interest" description="Disordered" evidence="8">
    <location>
        <begin position="1085"/>
        <end position="1107"/>
    </location>
</feature>
<feature type="compositionally biased region" description="Polar residues" evidence="8">
    <location>
        <begin position="520"/>
        <end position="543"/>
    </location>
</feature>
<feature type="region of interest" description="Disordered" evidence="8">
    <location>
        <begin position="313"/>
        <end position="347"/>
    </location>
</feature>
<dbReference type="RefSeq" id="XP_066802521.1">
    <property type="nucleotide sequence ID" value="XM_066947142.1"/>
</dbReference>
<dbReference type="InterPro" id="IPR050494">
    <property type="entry name" value="Ser_Thr_dual-spec_kinase"/>
</dbReference>
<feature type="compositionally biased region" description="Polar residues" evidence="8">
    <location>
        <begin position="603"/>
        <end position="614"/>
    </location>
</feature>
<feature type="region of interest" description="Disordered" evidence="8">
    <location>
        <begin position="44"/>
        <end position="98"/>
    </location>
</feature>
<keyword evidence="4 7" id="KW-0547">Nucleotide-binding</keyword>
<dbReference type="InterPro" id="IPR011009">
    <property type="entry name" value="Kinase-like_dom_sf"/>
</dbReference>
<feature type="region of interest" description="Disordered" evidence="8">
    <location>
        <begin position="600"/>
        <end position="623"/>
    </location>
</feature>
<evidence type="ECO:0000313" key="10">
    <source>
        <dbReference type="EMBL" id="KAK8853335.1"/>
    </source>
</evidence>
<feature type="region of interest" description="Disordered" evidence="8">
    <location>
        <begin position="264"/>
        <end position="287"/>
    </location>
</feature>
<evidence type="ECO:0000256" key="1">
    <source>
        <dbReference type="ARBA" id="ARBA00008867"/>
    </source>
</evidence>
<keyword evidence="5" id="KW-0418">Kinase</keyword>
<dbReference type="AlphaFoldDB" id="A0AAW0Z195"/>
<feature type="compositionally biased region" description="Low complexity" evidence="8">
    <location>
        <begin position="70"/>
        <end position="80"/>
    </location>
</feature>
<evidence type="ECO:0000256" key="8">
    <source>
        <dbReference type="SAM" id="MobiDB-lite"/>
    </source>
</evidence>
<feature type="compositionally biased region" description="Basic and acidic residues" evidence="8">
    <location>
        <begin position="421"/>
        <end position="437"/>
    </location>
</feature>
<dbReference type="PROSITE" id="PS50011">
    <property type="entry name" value="PROTEIN_KINASE_DOM"/>
    <property type="match status" value="1"/>
</dbReference>
<keyword evidence="6 7" id="KW-0067">ATP-binding</keyword>
<keyword evidence="3" id="KW-0808">Transferase</keyword>
<feature type="compositionally biased region" description="Polar residues" evidence="8">
    <location>
        <begin position="1"/>
        <end position="21"/>
    </location>
</feature>
<dbReference type="SUPFAM" id="SSF56112">
    <property type="entry name" value="Protein kinase-like (PK-like)"/>
    <property type="match status" value="1"/>
</dbReference>
<name>A0AAW0Z195_9TREE</name>
<evidence type="ECO:0000256" key="5">
    <source>
        <dbReference type="ARBA" id="ARBA00022777"/>
    </source>
</evidence>
<dbReference type="GO" id="GO:0004674">
    <property type="term" value="F:protein serine/threonine kinase activity"/>
    <property type="evidence" value="ECO:0007669"/>
    <property type="project" value="UniProtKB-KW"/>
</dbReference>
<dbReference type="KEGG" id="kne:92181297"/>
<comment type="similarity">
    <text evidence="1">Belongs to the protein kinase superfamily. CMGC Ser/Thr protein kinase family. MNB/DYRK subfamily.</text>
</comment>
<dbReference type="Proteomes" id="UP001388673">
    <property type="component" value="Unassembled WGS sequence"/>
</dbReference>
<feature type="region of interest" description="Disordered" evidence="8">
    <location>
        <begin position="922"/>
        <end position="1047"/>
    </location>
</feature>
<gene>
    <name evidence="10" type="ORF">IAR55_004039</name>
</gene>
<evidence type="ECO:0000259" key="9">
    <source>
        <dbReference type="PROSITE" id="PS50011"/>
    </source>
</evidence>
<evidence type="ECO:0000256" key="3">
    <source>
        <dbReference type="ARBA" id="ARBA00022679"/>
    </source>
</evidence>
<evidence type="ECO:0000256" key="7">
    <source>
        <dbReference type="PROSITE-ProRule" id="PRU10141"/>
    </source>
</evidence>
<organism evidence="10 11">
    <name type="scientific">Kwoniella newhampshirensis</name>
    <dbReference type="NCBI Taxonomy" id="1651941"/>
    <lineage>
        <taxon>Eukaryota</taxon>
        <taxon>Fungi</taxon>
        <taxon>Dikarya</taxon>
        <taxon>Basidiomycota</taxon>
        <taxon>Agaricomycotina</taxon>
        <taxon>Tremellomycetes</taxon>
        <taxon>Tremellales</taxon>
        <taxon>Cryptococcaceae</taxon>
        <taxon>Kwoniella</taxon>
    </lineage>
</organism>
<feature type="region of interest" description="Disordered" evidence="8">
    <location>
        <begin position="145"/>
        <end position="232"/>
    </location>
</feature>
<feature type="compositionally biased region" description="Low complexity" evidence="8">
    <location>
        <begin position="159"/>
        <end position="174"/>
    </location>
</feature>
<dbReference type="PANTHER" id="PTHR24058:SF22">
    <property type="entry name" value="DUAL SPECIFICITY TYROSINE-PHOSPHORYLATION-REGULATED KINASE 4"/>
    <property type="match status" value="1"/>
</dbReference>
<feature type="compositionally biased region" description="Low complexity" evidence="8">
    <location>
        <begin position="812"/>
        <end position="828"/>
    </location>
</feature>
<keyword evidence="2" id="KW-0723">Serine/threonine-protein kinase</keyword>
<dbReference type="GO" id="GO:0005737">
    <property type="term" value="C:cytoplasm"/>
    <property type="evidence" value="ECO:0007669"/>
    <property type="project" value="TreeGrafter"/>
</dbReference>
<dbReference type="Gene3D" id="3.30.200.20">
    <property type="entry name" value="Phosphorylase Kinase, domain 1"/>
    <property type="match status" value="1"/>
</dbReference>
<evidence type="ECO:0000256" key="2">
    <source>
        <dbReference type="ARBA" id="ARBA00022527"/>
    </source>
</evidence>
<dbReference type="EMBL" id="JBCAWK010000007">
    <property type="protein sequence ID" value="KAK8853335.1"/>
    <property type="molecule type" value="Genomic_DNA"/>
</dbReference>
<feature type="compositionally biased region" description="Polar residues" evidence="8">
    <location>
        <begin position="705"/>
        <end position="738"/>
    </location>
</feature>
<feature type="region of interest" description="Disordered" evidence="8">
    <location>
        <begin position="1"/>
        <end position="25"/>
    </location>
</feature>
<feature type="compositionally biased region" description="Basic and acidic residues" evidence="8">
    <location>
        <begin position="993"/>
        <end position="1008"/>
    </location>
</feature>
<reference evidence="10 11" key="1">
    <citation type="journal article" date="2024" name="bioRxiv">
        <title>Comparative genomics of Cryptococcus and Kwoniella reveals pathogenesis evolution and contrasting karyotype dynamics via intercentromeric recombination or chromosome fusion.</title>
        <authorList>
            <person name="Coelho M.A."/>
            <person name="David-Palma M."/>
            <person name="Shea T."/>
            <person name="Bowers K."/>
            <person name="McGinley-Smith S."/>
            <person name="Mohammad A.W."/>
            <person name="Gnirke A."/>
            <person name="Yurkov A.M."/>
            <person name="Nowrousian M."/>
            <person name="Sun S."/>
            <person name="Cuomo C.A."/>
            <person name="Heitman J."/>
        </authorList>
    </citation>
    <scope>NUCLEOTIDE SEQUENCE [LARGE SCALE GENOMIC DNA]</scope>
    <source>
        <strain evidence="10 11">CBS 13917</strain>
    </source>
</reference>
<accession>A0AAW0Z195</accession>
<feature type="compositionally biased region" description="Polar residues" evidence="8">
    <location>
        <begin position="749"/>
        <end position="764"/>
    </location>
</feature>
<keyword evidence="11" id="KW-1185">Reference proteome</keyword>
<evidence type="ECO:0000256" key="4">
    <source>
        <dbReference type="ARBA" id="ARBA00022741"/>
    </source>
</evidence>
<feature type="region of interest" description="Disordered" evidence="8">
    <location>
        <begin position="635"/>
        <end position="906"/>
    </location>
</feature>
<dbReference type="InterPro" id="IPR017441">
    <property type="entry name" value="Protein_kinase_ATP_BS"/>
</dbReference>
<protein>
    <recommendedName>
        <fullName evidence="9">Protein kinase domain-containing protein</fullName>
    </recommendedName>
</protein>
<feature type="compositionally biased region" description="Low complexity" evidence="8">
    <location>
        <begin position="381"/>
        <end position="401"/>
    </location>
</feature>
<dbReference type="GeneID" id="92181297"/>
<evidence type="ECO:0000256" key="6">
    <source>
        <dbReference type="ARBA" id="ARBA00022840"/>
    </source>
</evidence>
<dbReference type="PROSITE" id="PS00107">
    <property type="entry name" value="PROTEIN_KINASE_ATP"/>
    <property type="match status" value="1"/>
</dbReference>
<sequence length="1245" mass="132631">MNAQTAQAGSSKPYPRQSSANGYPEHVLEPAYAGWSNYTSAQLTDASNFDPMNDNPLQPPPLTPRRERVASSASISSMSSTVRGRRAPAPAALDLSPRNENKYGDIVMGQVKDARRVVTEPVHQTEGSLHLLPMKIFSPRELATPRWGASTSHQHLRTPSMPSELSSSSLGPQPSDKPWGRSQEGFGLGLGGSDKTRFASDSNTPPRPPTKSPAREQPRGILASPNSPSKDDSLFSLGSLADFNFDTSMEATLAASLSAVTTDALQPQSNPTPSSPPAGVLPASPGSARSRIYARRQERAAAAAAIAATAVSQNQPTTSIDPHISAQRAGRESRKTPPNTSRHSTSHDILKQFAVKDFSHLPPSPSSASINQFLRGSGSVSNFAASTPPTSASATNSAFNSKTIHQSESQRLKTVPSNPKISRDVDPSTAEALRKLDGLTSTPNKAKTRNKIPMGAAGIHSLPGSPPEGRPPKPKLATKQSNSSLKTADSPLNTWIDIGEPVPLPRGSATKRESSSSTSFVGTPTSRDSHSLPTNSTTPSSGDGISKPRRASAGSDMSTPSINMADTVNEESKVPVPPVPPLPKGYVSMRQGLVAPSFAPVQDATSESPFSSTLPLAPPKMHKKWSFSSALNLKTTASPVPSSEDGRRSPQTPWSEIRHGELLSPALQSHGSSESVPQSTTPVAIGKPHTAAKRLTPSSIPFFRRTSSSSTQGKPAIQPQVTPKSMDTQAASGQQSRKSVLGMHLPSMLRSSNSKRGISQQLNPAPTVIEAKVDQPASTGWTGRKRGKTLSISGDFPIPKPTATMKHQSSFERSLTARSSATSSQSESTVNGALDNRLPAIMGSPARATGALRQSGSSRDLPSITPTKIPRMASRPGVPSPAAMAMPPPSLSSARGKTLSGTSSMAELTRPFVSEFGVVDGAAPRQSTSGAHRAHLLAPMSTRQDSKRMMSRPSEPPARHEPAPGIPPSRRQLPRPPSSTITAMTVSASNKRTSRESRSGRRDSKEVSQDGTSSGRTSPIKPSKSLHSKLAIPSTSKMSASSSVGAPGAGFRKVSLTAESPSMSPADDEESLADAEMAAYIRRRRQRAAHNKKDDLSDVNEFPEDVSPAEPMSQRAFVTRYFATMTDVERKEILDFDQIYYAPPPSTVGRPLQAGGASYNHGYDDERGDYLVVERDHLCYRYEVIGILGKGSFGQVVQCRDHKTGGSVAVKIIRNKKRFHSQALVEVKILEQLVEWVSFFSETIH</sequence>